<comment type="caution">
    <text evidence="1">The sequence shown here is derived from an EMBL/GenBank/DDBJ whole genome shotgun (WGS) entry which is preliminary data.</text>
</comment>
<dbReference type="AlphaFoldDB" id="A0A9Q0MZ66"/>
<accession>A0A9Q0MZ66</accession>
<sequence length="126" mass="14399">MVRWLKNKILQSLMSILNPLAIIYLIDIVSDDIVNRLAEELQFHCKSCFYRRRRSIHWKQNVKTAFLLILGSQRTILNSPNERIKTAAGGNGLCEMLTNCIATSQGDDRPNAVTIQQLIYANEISH</sequence>
<organism evidence="1 2">
    <name type="scientific">Pseudolycoriella hygida</name>
    <dbReference type="NCBI Taxonomy" id="35572"/>
    <lineage>
        <taxon>Eukaryota</taxon>
        <taxon>Metazoa</taxon>
        <taxon>Ecdysozoa</taxon>
        <taxon>Arthropoda</taxon>
        <taxon>Hexapoda</taxon>
        <taxon>Insecta</taxon>
        <taxon>Pterygota</taxon>
        <taxon>Neoptera</taxon>
        <taxon>Endopterygota</taxon>
        <taxon>Diptera</taxon>
        <taxon>Nematocera</taxon>
        <taxon>Sciaroidea</taxon>
        <taxon>Sciaridae</taxon>
        <taxon>Pseudolycoriella</taxon>
    </lineage>
</organism>
<proteinExistence type="predicted"/>
<protein>
    <submittedName>
        <fullName evidence="1">Uncharacterized protein</fullName>
    </submittedName>
</protein>
<dbReference type="EMBL" id="WJQU01000003">
    <property type="protein sequence ID" value="KAJ6640169.1"/>
    <property type="molecule type" value="Genomic_DNA"/>
</dbReference>
<gene>
    <name evidence="1" type="ORF">Bhyg_12918</name>
</gene>
<evidence type="ECO:0000313" key="1">
    <source>
        <dbReference type="EMBL" id="KAJ6640169.1"/>
    </source>
</evidence>
<dbReference type="Proteomes" id="UP001151699">
    <property type="component" value="Chromosome X"/>
</dbReference>
<evidence type="ECO:0000313" key="2">
    <source>
        <dbReference type="Proteomes" id="UP001151699"/>
    </source>
</evidence>
<name>A0A9Q0MZ66_9DIPT</name>
<reference evidence="1" key="1">
    <citation type="submission" date="2022-07" db="EMBL/GenBank/DDBJ databases">
        <authorList>
            <person name="Trinca V."/>
            <person name="Uliana J.V.C."/>
            <person name="Torres T.T."/>
            <person name="Ward R.J."/>
            <person name="Monesi N."/>
        </authorList>
    </citation>
    <scope>NUCLEOTIDE SEQUENCE</scope>
    <source>
        <strain evidence="1">HSMRA1968</strain>
        <tissue evidence="1">Whole embryos</tissue>
    </source>
</reference>
<keyword evidence="2" id="KW-1185">Reference proteome</keyword>